<protein>
    <submittedName>
        <fullName evidence="1">Uncharacterized protein</fullName>
    </submittedName>
</protein>
<dbReference type="AlphaFoldDB" id="A0A8X6KBK9"/>
<organism evidence="1 2">
    <name type="scientific">Trichonephila clavata</name>
    <name type="common">Joro spider</name>
    <name type="synonym">Nephila clavata</name>
    <dbReference type="NCBI Taxonomy" id="2740835"/>
    <lineage>
        <taxon>Eukaryota</taxon>
        <taxon>Metazoa</taxon>
        <taxon>Ecdysozoa</taxon>
        <taxon>Arthropoda</taxon>
        <taxon>Chelicerata</taxon>
        <taxon>Arachnida</taxon>
        <taxon>Araneae</taxon>
        <taxon>Araneomorphae</taxon>
        <taxon>Entelegynae</taxon>
        <taxon>Araneoidea</taxon>
        <taxon>Nephilidae</taxon>
        <taxon>Trichonephila</taxon>
    </lineage>
</organism>
<evidence type="ECO:0000313" key="2">
    <source>
        <dbReference type="Proteomes" id="UP000887116"/>
    </source>
</evidence>
<proteinExistence type="predicted"/>
<comment type="caution">
    <text evidence="1">The sequence shown here is derived from an EMBL/GenBank/DDBJ whole genome shotgun (WGS) entry which is preliminary data.</text>
</comment>
<sequence length="97" mass="11397">MDLVLGNVLRAVGVHLEKRKLDFTKRIKPILPASRSALRNSEAGDMEYNGVWLLRCVVLLQVSWELKRISNFPASKFEWKNVVKVFYYFYHRRGTLN</sequence>
<keyword evidence="2" id="KW-1185">Reference proteome</keyword>
<gene>
    <name evidence="1" type="ORF">TNCT_558451</name>
</gene>
<evidence type="ECO:0000313" key="1">
    <source>
        <dbReference type="EMBL" id="GFQ68796.1"/>
    </source>
</evidence>
<name>A0A8X6KBK9_TRICU</name>
<reference evidence="1" key="1">
    <citation type="submission" date="2020-07" db="EMBL/GenBank/DDBJ databases">
        <title>Multicomponent nature underlies the extraordinary mechanical properties of spider dragline silk.</title>
        <authorList>
            <person name="Kono N."/>
            <person name="Nakamura H."/>
            <person name="Mori M."/>
            <person name="Yoshida Y."/>
            <person name="Ohtoshi R."/>
            <person name="Malay A.D."/>
            <person name="Moran D.A.P."/>
            <person name="Tomita M."/>
            <person name="Numata K."/>
            <person name="Arakawa K."/>
        </authorList>
    </citation>
    <scope>NUCLEOTIDE SEQUENCE</scope>
</reference>
<dbReference type="Proteomes" id="UP000887116">
    <property type="component" value="Unassembled WGS sequence"/>
</dbReference>
<accession>A0A8X6KBK9</accession>
<dbReference type="EMBL" id="BMAO01030550">
    <property type="protein sequence ID" value="GFQ68796.1"/>
    <property type="molecule type" value="Genomic_DNA"/>
</dbReference>